<dbReference type="Proteomes" id="UP000051063">
    <property type="component" value="Unassembled WGS sequence"/>
</dbReference>
<dbReference type="Pfam" id="PF16147">
    <property type="entry name" value="DUF4855"/>
    <property type="match status" value="1"/>
</dbReference>
<protein>
    <recommendedName>
        <fullName evidence="3">DUF4855 domain-containing protein</fullName>
    </recommendedName>
</protein>
<organism evidence="1 2">
    <name type="scientific">Brevibacillus choshinensis</name>
    <dbReference type="NCBI Taxonomy" id="54911"/>
    <lineage>
        <taxon>Bacteria</taxon>
        <taxon>Bacillati</taxon>
        <taxon>Bacillota</taxon>
        <taxon>Bacilli</taxon>
        <taxon>Bacillales</taxon>
        <taxon>Paenibacillaceae</taxon>
        <taxon>Brevibacillus</taxon>
    </lineage>
</organism>
<accession>A0ABR5ND31</accession>
<evidence type="ECO:0008006" key="3">
    <source>
        <dbReference type="Google" id="ProtNLM"/>
    </source>
</evidence>
<keyword evidence="2" id="KW-1185">Reference proteome</keyword>
<name>A0ABR5ND31_BRECH</name>
<comment type="caution">
    <text evidence="1">The sequence shown here is derived from an EMBL/GenBank/DDBJ whole genome shotgun (WGS) entry which is preliminary data.</text>
</comment>
<dbReference type="EMBL" id="LJJB01000007">
    <property type="protein sequence ID" value="KQL49457.1"/>
    <property type="molecule type" value="Genomic_DNA"/>
</dbReference>
<sequence length="347" mass="40057">MSPYPSLEKGQVDQLFLAYTGYSIGSDGTPHYQFWEMTDFLPLLTHTDSKTGCVDGTMFSDFLFLALGILNESGEGRHLTRNEKAPANWNEWVRYLDELFLCNRNLDALCQAVQRSCLSTTNVWIALPYPNPQIFSNDLRRVQAVVDWMCLFLATWSNSHLKCCLRLQGFYWLQESLYEHGGNYDDRFVIAEVNQQIHTCKMDGTLFKSIWIPYQQARGWSEWRSLGFDLAFLQPNAYFNPQRSIRESAASAYTYGMGVEIEFDLAVTYDQAKRERLLAYLRKGTTGGTDAQGRYFGPYQFESPLAWYTGGWFFGKNGRKQAMVSLYQSNDPLYDIIFRYLNGINEL</sequence>
<evidence type="ECO:0000313" key="2">
    <source>
        <dbReference type="Proteomes" id="UP000051063"/>
    </source>
</evidence>
<reference evidence="1 2" key="1">
    <citation type="submission" date="2015-09" db="EMBL/GenBank/DDBJ databases">
        <title>Genome sequencing project for genomic taxonomy and phylogenomics of Bacillus-like bacteria.</title>
        <authorList>
            <person name="Liu B."/>
            <person name="Wang J."/>
            <person name="Zhu Y."/>
            <person name="Liu G."/>
            <person name="Chen Q."/>
            <person name="Chen Z."/>
            <person name="Lan J."/>
            <person name="Che J."/>
            <person name="Ge C."/>
            <person name="Shi H."/>
            <person name="Pan Z."/>
            <person name="Liu X."/>
        </authorList>
    </citation>
    <scope>NUCLEOTIDE SEQUENCE [LARGE SCALE GENOMIC DNA]</scope>
    <source>
        <strain evidence="1 2">DSM 8552</strain>
    </source>
</reference>
<evidence type="ECO:0000313" key="1">
    <source>
        <dbReference type="EMBL" id="KQL49457.1"/>
    </source>
</evidence>
<proteinExistence type="predicted"/>
<dbReference type="InterPro" id="IPR032329">
    <property type="entry name" value="DUF4855"/>
</dbReference>
<gene>
    <name evidence="1" type="ORF">AN963_06825</name>
</gene>
<dbReference type="RefSeq" id="WP_055743757.1">
    <property type="nucleotide sequence ID" value="NZ_LJJB01000007.1"/>
</dbReference>